<sequence length="161" mass="18934">MKSLLFIVSIFLLTACQNTKQGNSEYQNIEIEKLTPESVVHEKLTEKQLGSIKRIHETFREVYPVSLEQTITNFKRDQHPDNEIEVWLAMADSYKEFSSKNRGDDQLEKRKEGFKLILMRSMMSEEEVLKQIDVKLINNKEIIEIFDTYKLGKIPIKIETH</sequence>
<keyword evidence="2" id="KW-1185">Reference proteome</keyword>
<dbReference type="OrthoDB" id="793644at2"/>
<dbReference type="AlphaFoldDB" id="A0A162XQ52"/>
<name>A0A162XQ52_9FLAO</name>
<accession>A0A162XQ52</accession>
<dbReference type="STRING" id="1642818.AWE51_14190"/>
<protein>
    <recommendedName>
        <fullName evidence="3">Lipoprotein</fullName>
    </recommendedName>
</protein>
<proteinExistence type="predicted"/>
<dbReference type="RefSeq" id="WP_066318407.1">
    <property type="nucleotide sequence ID" value="NZ_LQRT01000046.1"/>
</dbReference>
<evidence type="ECO:0008006" key="3">
    <source>
        <dbReference type="Google" id="ProtNLM"/>
    </source>
</evidence>
<evidence type="ECO:0000313" key="2">
    <source>
        <dbReference type="Proteomes" id="UP000076715"/>
    </source>
</evidence>
<reference evidence="1 2" key="1">
    <citation type="submission" date="2016-01" db="EMBL/GenBank/DDBJ databases">
        <title>The draft genome sequence of Aquimarina sp. RZW4-3-2.</title>
        <authorList>
            <person name="Wang Y."/>
        </authorList>
    </citation>
    <scope>NUCLEOTIDE SEQUENCE [LARGE SCALE GENOMIC DNA]</scope>
    <source>
        <strain evidence="1 2">RZW4-3-2</strain>
    </source>
</reference>
<organism evidence="1 2">
    <name type="scientific">Aquimarina aggregata</name>
    <dbReference type="NCBI Taxonomy" id="1642818"/>
    <lineage>
        <taxon>Bacteria</taxon>
        <taxon>Pseudomonadati</taxon>
        <taxon>Bacteroidota</taxon>
        <taxon>Flavobacteriia</taxon>
        <taxon>Flavobacteriales</taxon>
        <taxon>Flavobacteriaceae</taxon>
        <taxon>Aquimarina</taxon>
    </lineage>
</organism>
<gene>
    <name evidence="1" type="ORF">AWE51_14190</name>
</gene>
<dbReference type="Proteomes" id="UP000076715">
    <property type="component" value="Unassembled WGS sequence"/>
</dbReference>
<evidence type="ECO:0000313" key="1">
    <source>
        <dbReference type="EMBL" id="KZS38733.1"/>
    </source>
</evidence>
<dbReference type="EMBL" id="LQRT01000046">
    <property type="protein sequence ID" value="KZS38733.1"/>
    <property type="molecule type" value="Genomic_DNA"/>
</dbReference>
<comment type="caution">
    <text evidence="1">The sequence shown here is derived from an EMBL/GenBank/DDBJ whole genome shotgun (WGS) entry which is preliminary data.</text>
</comment>
<dbReference type="PROSITE" id="PS51257">
    <property type="entry name" value="PROKAR_LIPOPROTEIN"/>
    <property type="match status" value="1"/>
</dbReference>